<dbReference type="SUPFAM" id="SSF53474">
    <property type="entry name" value="alpha/beta-Hydrolases"/>
    <property type="match status" value="1"/>
</dbReference>
<evidence type="ECO:0000313" key="2">
    <source>
        <dbReference type="EMBL" id="GAA1970483.1"/>
    </source>
</evidence>
<keyword evidence="2" id="KW-0378">Hydrolase</keyword>
<dbReference type="Pfam" id="PF00561">
    <property type="entry name" value="Abhydrolase_1"/>
    <property type="match status" value="1"/>
</dbReference>
<dbReference type="Gene3D" id="3.40.50.1820">
    <property type="entry name" value="alpha/beta hydrolase"/>
    <property type="match status" value="1"/>
</dbReference>
<dbReference type="PANTHER" id="PTHR43194:SF2">
    <property type="entry name" value="PEROXISOMAL MEMBRANE PROTEIN LPX1"/>
    <property type="match status" value="1"/>
</dbReference>
<dbReference type="GO" id="GO:0016787">
    <property type="term" value="F:hydrolase activity"/>
    <property type="evidence" value="ECO:0007669"/>
    <property type="project" value="UniProtKB-KW"/>
</dbReference>
<sequence length="303" mass="32948">MTAAVNPETVDLPGAGLRLAADRWAPVAGEAKGVVLLLHGGGQTRHSWRRTGERLARDGWVSYAMDLRGHGDSDWAADGAYGMTPMIDDLRSVVADLRRVERGPLVLVGASLGGKVALIAVGEDERFADCLVLVDIAVSVERNGARRVRDFMRSAPNGFGSLEEAAEAISAYNPHRRHSGNVDGLRKNLRMREGRWHWHWDPATLRMDERDPDGAESPVSEVIYARSQVAARQITCPVLLVRGAESDVVSDAGVEEMRELIPHAAVVDVRDAGHMVAGDDNDIFTANLLGYLDEELTATRSQS</sequence>
<proteinExistence type="predicted"/>
<protein>
    <submittedName>
        <fullName evidence="2">Alpha/beta fold hydrolase</fullName>
    </submittedName>
</protein>
<dbReference type="Proteomes" id="UP001500571">
    <property type="component" value="Unassembled WGS sequence"/>
</dbReference>
<reference evidence="2 3" key="1">
    <citation type="journal article" date="2019" name="Int. J. Syst. Evol. Microbiol.">
        <title>The Global Catalogue of Microorganisms (GCM) 10K type strain sequencing project: providing services to taxonomists for standard genome sequencing and annotation.</title>
        <authorList>
            <consortium name="The Broad Institute Genomics Platform"/>
            <consortium name="The Broad Institute Genome Sequencing Center for Infectious Disease"/>
            <person name="Wu L."/>
            <person name="Ma J."/>
        </authorList>
    </citation>
    <scope>NUCLEOTIDE SEQUENCE [LARGE SCALE GENOMIC DNA]</scope>
    <source>
        <strain evidence="2 3">JCM 15309</strain>
    </source>
</reference>
<evidence type="ECO:0000259" key="1">
    <source>
        <dbReference type="Pfam" id="PF00561"/>
    </source>
</evidence>
<dbReference type="EMBL" id="BAAAPB010000004">
    <property type="protein sequence ID" value="GAA1970483.1"/>
    <property type="molecule type" value="Genomic_DNA"/>
</dbReference>
<dbReference type="InterPro" id="IPR000073">
    <property type="entry name" value="AB_hydrolase_1"/>
</dbReference>
<dbReference type="PANTHER" id="PTHR43194">
    <property type="entry name" value="HYDROLASE ALPHA/BETA FOLD FAMILY"/>
    <property type="match status" value="1"/>
</dbReference>
<evidence type="ECO:0000313" key="3">
    <source>
        <dbReference type="Proteomes" id="UP001500571"/>
    </source>
</evidence>
<accession>A0ABN2RK62</accession>
<dbReference type="InterPro" id="IPR029058">
    <property type="entry name" value="AB_hydrolase_fold"/>
</dbReference>
<keyword evidence="3" id="KW-1185">Reference proteome</keyword>
<gene>
    <name evidence="2" type="ORF">GCM10009798_34050</name>
</gene>
<comment type="caution">
    <text evidence="2">The sequence shown here is derived from an EMBL/GenBank/DDBJ whole genome shotgun (WGS) entry which is preliminary data.</text>
</comment>
<dbReference type="InterPro" id="IPR050228">
    <property type="entry name" value="Carboxylesterase_BioH"/>
</dbReference>
<feature type="domain" description="AB hydrolase-1" evidence="1">
    <location>
        <begin position="34"/>
        <end position="276"/>
    </location>
</feature>
<dbReference type="RefSeq" id="WP_344046858.1">
    <property type="nucleotide sequence ID" value="NZ_BAAAPB010000004.1"/>
</dbReference>
<organism evidence="2 3">
    <name type="scientific">Nocardioides panacihumi</name>
    <dbReference type="NCBI Taxonomy" id="400774"/>
    <lineage>
        <taxon>Bacteria</taxon>
        <taxon>Bacillati</taxon>
        <taxon>Actinomycetota</taxon>
        <taxon>Actinomycetes</taxon>
        <taxon>Propionibacteriales</taxon>
        <taxon>Nocardioidaceae</taxon>
        <taxon>Nocardioides</taxon>
    </lineage>
</organism>
<name>A0ABN2RK62_9ACTN</name>